<dbReference type="EMBL" id="BIXY01000163">
    <property type="protein sequence ID" value="GCF11881.1"/>
    <property type="molecule type" value="Genomic_DNA"/>
</dbReference>
<sequence>MSQINQDAIDHLHGTFWMVGRMVFLDEDNRWRGDGLVAIGTGRLPNTATLVCAK</sequence>
<reference evidence="1 2" key="1">
    <citation type="submission" date="2019-01" db="EMBL/GenBank/DDBJ databases">
        <title>Draft genome sequence of Dictyobacter sp. Uno17.</title>
        <authorList>
            <person name="Wang C.M."/>
            <person name="Zheng Y."/>
            <person name="Sakai Y."/>
            <person name="Abe K."/>
            <person name="Yokota A."/>
            <person name="Yabe S."/>
        </authorList>
    </citation>
    <scope>NUCLEOTIDE SEQUENCE [LARGE SCALE GENOMIC DNA]</scope>
    <source>
        <strain evidence="1 2">Uno17</strain>
    </source>
</reference>
<dbReference type="AlphaFoldDB" id="A0A5A5TJT8"/>
<gene>
    <name evidence="1" type="ORF">KDI_54450</name>
</gene>
<proteinExistence type="predicted"/>
<name>A0A5A5TJT8_9CHLR</name>
<keyword evidence="2" id="KW-1185">Reference proteome</keyword>
<comment type="caution">
    <text evidence="1">The sequence shown here is derived from an EMBL/GenBank/DDBJ whole genome shotgun (WGS) entry which is preliminary data.</text>
</comment>
<organism evidence="1 2">
    <name type="scientific">Dictyobacter arantiisoli</name>
    <dbReference type="NCBI Taxonomy" id="2014874"/>
    <lineage>
        <taxon>Bacteria</taxon>
        <taxon>Bacillati</taxon>
        <taxon>Chloroflexota</taxon>
        <taxon>Ktedonobacteria</taxon>
        <taxon>Ktedonobacterales</taxon>
        <taxon>Dictyobacteraceae</taxon>
        <taxon>Dictyobacter</taxon>
    </lineage>
</organism>
<evidence type="ECO:0000313" key="1">
    <source>
        <dbReference type="EMBL" id="GCF11881.1"/>
    </source>
</evidence>
<protein>
    <submittedName>
        <fullName evidence="1">Uncharacterized protein</fullName>
    </submittedName>
</protein>
<accession>A0A5A5TJT8</accession>
<dbReference type="Proteomes" id="UP000322530">
    <property type="component" value="Unassembled WGS sequence"/>
</dbReference>
<evidence type="ECO:0000313" key="2">
    <source>
        <dbReference type="Proteomes" id="UP000322530"/>
    </source>
</evidence>